<protein>
    <submittedName>
        <fullName evidence="3">Uncharacterized protein</fullName>
    </submittedName>
</protein>
<keyword evidence="4" id="KW-1185">Reference proteome</keyword>
<dbReference type="STRING" id="195883.A0A482XCY0"/>
<dbReference type="InParanoid" id="A0A482XCY0"/>
<sequence length="182" mass="20796">MVKILLKKGNETQFLYETSVGTDNEELTKEITYIYNGRLKVSRICSDEWGERCEPSGGSTFNKDPMGRRNGKQPKENMQELIKNSLADVKEMLSKVIDIASAQLWFSGKELLRNKKLCNFVGNNEKTKIVVKISKMGEGAPAREPVVSEEERRQMMLHAYRRQEELKRRGAAKRRAADVISV</sequence>
<organism evidence="3 4">
    <name type="scientific">Laodelphax striatellus</name>
    <name type="common">Small brown planthopper</name>
    <name type="synonym">Delphax striatella</name>
    <dbReference type="NCBI Taxonomy" id="195883"/>
    <lineage>
        <taxon>Eukaryota</taxon>
        <taxon>Metazoa</taxon>
        <taxon>Ecdysozoa</taxon>
        <taxon>Arthropoda</taxon>
        <taxon>Hexapoda</taxon>
        <taxon>Insecta</taxon>
        <taxon>Pterygota</taxon>
        <taxon>Neoptera</taxon>
        <taxon>Paraneoptera</taxon>
        <taxon>Hemiptera</taxon>
        <taxon>Auchenorrhyncha</taxon>
        <taxon>Fulgoroidea</taxon>
        <taxon>Delphacidae</taxon>
        <taxon>Criomorphinae</taxon>
        <taxon>Laodelphax</taxon>
    </lineage>
</organism>
<dbReference type="FunCoup" id="A0A482XCY0">
    <property type="interactions" value="33"/>
</dbReference>
<gene>
    <name evidence="3" type="ORF">LSTR_LSTR012832</name>
</gene>
<accession>A0A482XCY0</accession>
<name>A0A482XCY0_LAOST</name>
<dbReference type="PANTHER" id="PTHR13238:SF0">
    <property type="entry name" value="CILIA- AND FLAGELLA-ASSOCIATED PROTEIN 298"/>
    <property type="match status" value="1"/>
</dbReference>
<evidence type="ECO:0000313" key="4">
    <source>
        <dbReference type="Proteomes" id="UP000291343"/>
    </source>
</evidence>
<reference evidence="3 4" key="1">
    <citation type="journal article" date="2017" name="Gigascience">
        <title>Genome sequence of the small brown planthopper, Laodelphax striatellus.</title>
        <authorList>
            <person name="Zhu J."/>
            <person name="Jiang F."/>
            <person name="Wang X."/>
            <person name="Yang P."/>
            <person name="Bao Y."/>
            <person name="Zhao W."/>
            <person name="Wang W."/>
            <person name="Lu H."/>
            <person name="Wang Q."/>
            <person name="Cui N."/>
            <person name="Li J."/>
            <person name="Chen X."/>
            <person name="Luo L."/>
            <person name="Yu J."/>
            <person name="Kang L."/>
            <person name="Cui F."/>
        </authorList>
    </citation>
    <scope>NUCLEOTIDE SEQUENCE [LARGE SCALE GENOMIC DNA]</scope>
    <source>
        <strain evidence="3">Lst14</strain>
    </source>
</reference>
<dbReference type="InterPro" id="IPR021298">
    <property type="entry name" value="CFAP298"/>
</dbReference>
<proteinExistence type="inferred from homology"/>
<feature type="region of interest" description="Disordered" evidence="2">
    <location>
        <begin position="54"/>
        <end position="75"/>
    </location>
</feature>
<dbReference type="PANTHER" id="PTHR13238">
    <property type="entry name" value="PROTEIN C21ORF59"/>
    <property type="match status" value="1"/>
</dbReference>
<dbReference type="OrthoDB" id="276065at2759"/>
<comment type="similarity">
    <text evidence="1">Belongs to the CFAP298 family.</text>
</comment>
<dbReference type="GO" id="GO:0003352">
    <property type="term" value="P:regulation of cilium movement"/>
    <property type="evidence" value="ECO:0007669"/>
    <property type="project" value="InterPro"/>
</dbReference>
<evidence type="ECO:0000313" key="3">
    <source>
        <dbReference type="EMBL" id="RZF43552.1"/>
    </source>
</evidence>
<dbReference type="AlphaFoldDB" id="A0A482XCY0"/>
<comment type="caution">
    <text evidence="3">The sequence shown here is derived from an EMBL/GenBank/DDBJ whole genome shotgun (WGS) entry which is preliminary data.</text>
</comment>
<evidence type="ECO:0000256" key="2">
    <source>
        <dbReference type="SAM" id="MobiDB-lite"/>
    </source>
</evidence>
<dbReference type="Proteomes" id="UP000291343">
    <property type="component" value="Unassembled WGS sequence"/>
</dbReference>
<dbReference type="Pfam" id="PF11069">
    <property type="entry name" value="CFAP298"/>
    <property type="match status" value="1"/>
</dbReference>
<evidence type="ECO:0000256" key="1">
    <source>
        <dbReference type="ARBA" id="ARBA00009619"/>
    </source>
</evidence>
<dbReference type="EMBL" id="QKKF02012640">
    <property type="protein sequence ID" value="RZF43552.1"/>
    <property type="molecule type" value="Genomic_DNA"/>
</dbReference>